<evidence type="ECO:0000313" key="3">
    <source>
        <dbReference type="EMBL" id="SFS18673.1"/>
    </source>
</evidence>
<keyword evidence="2" id="KW-1133">Transmembrane helix</keyword>
<feature type="compositionally biased region" description="Low complexity" evidence="1">
    <location>
        <begin position="1"/>
        <end position="23"/>
    </location>
</feature>
<evidence type="ECO:0000313" key="4">
    <source>
        <dbReference type="Proteomes" id="UP000199024"/>
    </source>
</evidence>
<proteinExistence type="predicted"/>
<organism evidence="3 4">
    <name type="scientific">Granulicella pectinivorans</name>
    <dbReference type="NCBI Taxonomy" id="474950"/>
    <lineage>
        <taxon>Bacteria</taxon>
        <taxon>Pseudomonadati</taxon>
        <taxon>Acidobacteriota</taxon>
        <taxon>Terriglobia</taxon>
        <taxon>Terriglobales</taxon>
        <taxon>Acidobacteriaceae</taxon>
        <taxon>Granulicella</taxon>
    </lineage>
</organism>
<feature type="transmembrane region" description="Helical" evidence="2">
    <location>
        <begin position="289"/>
        <end position="308"/>
    </location>
</feature>
<feature type="transmembrane region" description="Helical" evidence="2">
    <location>
        <begin position="76"/>
        <end position="93"/>
    </location>
</feature>
<keyword evidence="2" id="KW-0472">Membrane</keyword>
<protein>
    <recommendedName>
        <fullName evidence="5">EamA-like transporter family protein</fullName>
    </recommendedName>
</protein>
<feature type="transmembrane region" description="Helical" evidence="2">
    <location>
        <begin position="205"/>
        <end position="225"/>
    </location>
</feature>
<reference evidence="3 4" key="1">
    <citation type="submission" date="2016-10" db="EMBL/GenBank/DDBJ databases">
        <authorList>
            <person name="de Groot N.N."/>
        </authorList>
    </citation>
    <scope>NUCLEOTIDE SEQUENCE [LARGE SCALE GENOMIC DNA]</scope>
    <source>
        <strain evidence="3 4">DSM 21001</strain>
    </source>
</reference>
<feature type="transmembrane region" description="Helical" evidence="2">
    <location>
        <begin position="177"/>
        <end position="198"/>
    </location>
</feature>
<keyword evidence="2" id="KW-0812">Transmembrane</keyword>
<evidence type="ECO:0000256" key="1">
    <source>
        <dbReference type="SAM" id="MobiDB-lite"/>
    </source>
</evidence>
<feature type="transmembrane region" description="Helical" evidence="2">
    <location>
        <begin position="153"/>
        <end position="171"/>
    </location>
</feature>
<feature type="region of interest" description="Disordered" evidence="1">
    <location>
        <begin position="1"/>
        <end position="26"/>
    </location>
</feature>
<accession>A0A1I6MSF0</accession>
<dbReference type="STRING" id="474950.SAMN05421771_3531"/>
<feature type="transmembrane region" description="Helical" evidence="2">
    <location>
        <begin position="45"/>
        <end position="64"/>
    </location>
</feature>
<feature type="transmembrane region" description="Helical" evidence="2">
    <location>
        <begin position="105"/>
        <end position="123"/>
    </location>
</feature>
<sequence length="319" mass="34037">MDAVPAAPVAQPPRAAADPANQNRSKKGHAQAWPFSFHFTTMTKLPTLAFFALCLWSSAAWIAAGTLPSQLPALQSQGFHFLLLALATTIVCLSGKTPVNTQLRLILPGLALFAAPLILLTNAQTLLSSSYNVLVFALLPIVIVVAQGQIRWLIPALAGVAGILVLLPVSLPETPRACLGLALVLAAMALTAWAILTLHRTPPTAWSIAAIFLATALILTLASPVHTPWSRSIAATEALRCLLLDAPEVLLLLWLIPRLDPRRLSARWLLAPLLTVMEGYLLMRPAAGIRLLIGLALLAIGGAILLLAPDEHPESLRLY</sequence>
<name>A0A1I6MSF0_9BACT</name>
<gene>
    <name evidence="3" type="ORF">SAMN05421771_3531</name>
</gene>
<keyword evidence="4" id="KW-1185">Reference proteome</keyword>
<dbReference type="Proteomes" id="UP000199024">
    <property type="component" value="Unassembled WGS sequence"/>
</dbReference>
<evidence type="ECO:0008006" key="5">
    <source>
        <dbReference type="Google" id="ProtNLM"/>
    </source>
</evidence>
<evidence type="ECO:0000256" key="2">
    <source>
        <dbReference type="SAM" id="Phobius"/>
    </source>
</evidence>
<dbReference type="EMBL" id="FOZL01000001">
    <property type="protein sequence ID" value="SFS18673.1"/>
    <property type="molecule type" value="Genomic_DNA"/>
</dbReference>
<dbReference type="AlphaFoldDB" id="A0A1I6MSF0"/>